<dbReference type="STRING" id="762051.LKI_01730"/>
<evidence type="ECO:0000313" key="1">
    <source>
        <dbReference type="EMBL" id="ADG39889.1"/>
    </source>
</evidence>
<name>D5T0U0_LEUKI</name>
<dbReference type="RefSeq" id="WP_013102488.1">
    <property type="nucleotide sequence ID" value="NC_014136.1"/>
</dbReference>
<organism evidence="1 2">
    <name type="scientific">Leuconostoc kimchii (strain IMSNU 11154 / KCTC 2386 / IH25)</name>
    <dbReference type="NCBI Taxonomy" id="762051"/>
    <lineage>
        <taxon>Bacteria</taxon>
        <taxon>Bacillati</taxon>
        <taxon>Bacillota</taxon>
        <taxon>Bacilli</taxon>
        <taxon>Lactobacillales</taxon>
        <taxon>Lactobacillaceae</taxon>
        <taxon>Leuconostoc</taxon>
    </lineage>
</organism>
<evidence type="ECO:0000313" key="2">
    <source>
        <dbReference type="Proteomes" id="UP000002362"/>
    </source>
</evidence>
<gene>
    <name evidence="1" type="ordered locus">LKI_01730</name>
</gene>
<dbReference type="Proteomes" id="UP000002362">
    <property type="component" value="Chromosome"/>
</dbReference>
<dbReference type="PATRIC" id="fig|762051.18.peg.350"/>
<accession>D5T0U0</accession>
<dbReference type="HOGENOM" id="CLU_852055_0_0_9"/>
<dbReference type="EMBL" id="CP001758">
    <property type="protein sequence ID" value="ADG39889.1"/>
    <property type="molecule type" value="Genomic_DNA"/>
</dbReference>
<dbReference type="AlphaFoldDB" id="D5T0U0"/>
<dbReference type="KEGG" id="lki:LKI_01730"/>
<proteinExistence type="predicted"/>
<reference evidence="1 2" key="1">
    <citation type="journal article" date="2010" name="J. Bacteriol.">
        <title>Complete genome sequence analysis of Leuconostoc kimchii IMSNU 11154.</title>
        <authorList>
            <person name="Oh H.M."/>
            <person name="Cho Y.J."/>
            <person name="Kim B.K."/>
            <person name="Roe J.H."/>
            <person name="Kang S.O."/>
            <person name="Nahm B.H."/>
            <person name="Jeong G."/>
            <person name="Han H.U."/>
            <person name="Chun J."/>
        </authorList>
    </citation>
    <scope>NUCLEOTIDE SEQUENCE [LARGE SCALE GENOMIC DNA]</scope>
    <source>
        <strain evidence="2">IMSNU 11154 / KCTC 2386 / IH25</strain>
    </source>
</reference>
<sequence length="326" mass="35497">MSNNWNTRPILSFEDENFLPKISVSPDDGLTIIPDAKDGSIRSLALPDGFHFTKSDFSDFKFDKVTFEALNSGNHELSFDDSGHLLVDGKILVDENAKFALKSEKIPAGSDLDTYTQEGFFYSDKDKDVVSMTNAPTTHALTMQVYRAAGVVQIVTEYTTNDSAGTFIRSYYDVNNIWSPWRRVITSDSSGNIKAPSGALLQEVKSVQTKVNGLGTYYDASSSIIFVRSGKIVTAYGNLKIAIDITDLNSYHAETLIPSDCLPFAEYRVAIATNAPSSKQKVRGDLVFQTNGGVTLDDVSIGETNVIGGTLPVGTTIRISATWVVA</sequence>
<protein>
    <submittedName>
        <fullName evidence="1">Uncharacterized protein</fullName>
    </submittedName>
</protein>
<dbReference type="CDD" id="cd19958">
    <property type="entry name" value="pyocin_knob"/>
    <property type="match status" value="1"/>
</dbReference>